<protein>
    <recommendedName>
        <fullName evidence="1">uroporphyrinogen-III C-methyltransferase</fullName>
        <ecNumber evidence="1">2.1.1.107</ecNumber>
    </recommendedName>
</protein>
<keyword evidence="3 6" id="KW-0808">Transferase</keyword>
<evidence type="ECO:0000256" key="4">
    <source>
        <dbReference type="ARBA" id="ARBA00022691"/>
    </source>
</evidence>
<feature type="region of interest" description="Disordered" evidence="7">
    <location>
        <begin position="1"/>
        <end position="97"/>
    </location>
</feature>
<evidence type="ECO:0000259" key="8">
    <source>
        <dbReference type="Pfam" id="PF00590"/>
    </source>
</evidence>
<dbReference type="CDD" id="cd06578">
    <property type="entry name" value="HemD"/>
    <property type="match status" value="1"/>
</dbReference>
<evidence type="ECO:0000256" key="3">
    <source>
        <dbReference type="ARBA" id="ARBA00022679"/>
    </source>
</evidence>
<evidence type="ECO:0000259" key="9">
    <source>
        <dbReference type="Pfam" id="PF02602"/>
    </source>
</evidence>
<dbReference type="GO" id="GO:0004851">
    <property type="term" value="F:uroporphyrin-III C-methyltransferase activity"/>
    <property type="evidence" value="ECO:0007669"/>
    <property type="project" value="UniProtKB-EC"/>
</dbReference>
<dbReference type="AlphaFoldDB" id="A0A4R1BS72"/>
<dbReference type="FunFam" id="3.30.950.10:FF:000001">
    <property type="entry name" value="Siroheme synthase"/>
    <property type="match status" value="1"/>
</dbReference>
<dbReference type="PANTHER" id="PTHR45790">
    <property type="entry name" value="SIROHEME SYNTHASE-RELATED"/>
    <property type="match status" value="1"/>
</dbReference>
<evidence type="ECO:0000256" key="1">
    <source>
        <dbReference type="ARBA" id="ARBA00012162"/>
    </source>
</evidence>
<feature type="compositionally biased region" description="Low complexity" evidence="7">
    <location>
        <begin position="1"/>
        <end position="12"/>
    </location>
</feature>
<evidence type="ECO:0000256" key="5">
    <source>
        <dbReference type="ARBA" id="ARBA00023244"/>
    </source>
</evidence>
<keyword evidence="5" id="KW-0627">Porphyrin biosynthesis</keyword>
<keyword evidence="2 6" id="KW-0489">Methyltransferase</keyword>
<dbReference type="CDD" id="cd11642">
    <property type="entry name" value="SUMT"/>
    <property type="match status" value="1"/>
</dbReference>
<reference evidence="10 11" key="1">
    <citation type="submission" date="2019-03" db="EMBL/GenBank/DDBJ databases">
        <title>Whole genome sequence of a novel Rubrobacter taiwanensis strain, isolated from Yellowstone National Park.</title>
        <authorList>
            <person name="Freed S."/>
            <person name="Ramaley R.F."/>
            <person name="Kyndt J.A."/>
        </authorList>
    </citation>
    <scope>NUCLEOTIDE SEQUENCE [LARGE SCALE GENOMIC DNA]</scope>
    <source>
        <strain evidence="10 11">Yellowstone</strain>
    </source>
</reference>
<keyword evidence="11" id="KW-1185">Reference proteome</keyword>
<dbReference type="PROSITE" id="PS00840">
    <property type="entry name" value="SUMT_2"/>
    <property type="match status" value="1"/>
</dbReference>
<dbReference type="NCBIfam" id="TIGR01469">
    <property type="entry name" value="cobA_cysG_Cterm"/>
    <property type="match status" value="1"/>
</dbReference>
<dbReference type="InterPro" id="IPR003754">
    <property type="entry name" value="4pyrrol_synth_uPrphyn_synth"/>
</dbReference>
<dbReference type="InterPro" id="IPR050161">
    <property type="entry name" value="Siro_Cobalamin_biosynth"/>
</dbReference>
<dbReference type="Pfam" id="PF02602">
    <property type="entry name" value="HEM4"/>
    <property type="match status" value="1"/>
</dbReference>
<gene>
    <name evidence="10" type="primary">cobA</name>
    <name evidence="10" type="ORF">E0L93_00945</name>
</gene>
<evidence type="ECO:0000256" key="7">
    <source>
        <dbReference type="SAM" id="MobiDB-lite"/>
    </source>
</evidence>
<dbReference type="InterPro" id="IPR006366">
    <property type="entry name" value="CobA/CysG_C"/>
</dbReference>
<dbReference type="EC" id="2.1.1.107" evidence="1"/>
<dbReference type="PANTHER" id="PTHR45790:SF3">
    <property type="entry name" value="S-ADENOSYL-L-METHIONINE-DEPENDENT UROPORPHYRINOGEN III METHYLTRANSFERASE, CHLOROPLASTIC"/>
    <property type="match status" value="1"/>
</dbReference>
<dbReference type="SUPFAM" id="SSF69618">
    <property type="entry name" value="HemD-like"/>
    <property type="match status" value="1"/>
</dbReference>
<dbReference type="InterPro" id="IPR036108">
    <property type="entry name" value="4pyrrol_syn_uPrphyn_synt_sf"/>
</dbReference>
<dbReference type="NCBIfam" id="NF004790">
    <property type="entry name" value="PRK06136.1"/>
    <property type="match status" value="1"/>
</dbReference>
<dbReference type="InterPro" id="IPR014777">
    <property type="entry name" value="4pyrrole_Mease_sub1"/>
</dbReference>
<dbReference type="FunFam" id="3.40.50.10090:FF:000001">
    <property type="entry name" value="Bifunctional uroporphyrinogen-III C-methyltransferase/uroporphyrinogen-III synthase"/>
    <property type="match status" value="1"/>
</dbReference>
<feature type="compositionally biased region" description="Gly residues" evidence="7">
    <location>
        <begin position="19"/>
        <end position="36"/>
    </location>
</feature>
<sequence>MGLAAAGAVAGGTEPRTIGAGGEGRTGLPAGTGGRLPGARGRAGADGGRRGRAAGGGRLSGRRRALPGRAARGAAGGDGGAARAGAAGAGGRGDPGGDPGGEAVIYLVGSGPGDPGLFTLRGLECIRKADAIVYDRLAPESLLQHARPDAEKIYVGKRPGNPSMSQEEINALLVELGRAGREVVRLKGGDPFIFGRGGEEALALRAAGLPFEIVPGVSSGYAVPAYAGIPVTHRRLAASVAFVTGHEDPTKEHSDVDWDRLARGADTLVLFMGVGRLREISEALITGGRSPDTPVACIRWGTRPDQRTVTGTLEDIAERAREAELKPPAITVVGEVVSLREELNWFEERPLFGRRIVVTRARAQAGELSRRLSALGAEVIEFPTIEIRPPRDFGPLDEAIRELESFDWLIFTSVNGVDAFCERLNHHGLDLRSIPKEAKIAAIGPATSRRIEERGLRVDVVPEEYRAEALLEEVGGSSLSGRRVLIPRAKVAREVLPERLREAGAEVVVPPAYEAVPAAGGSERLVELLEKGAVDCVTFTASSTVENFVRAVGGSAGRLLENTRVACIGPVTAGTARRHGMRVDAEAGEYTIPGLVDAVRELLTAARTI</sequence>
<comment type="caution">
    <text evidence="10">The sequence shown here is derived from an EMBL/GenBank/DDBJ whole genome shotgun (WGS) entry which is preliminary data.</text>
</comment>
<evidence type="ECO:0000313" key="11">
    <source>
        <dbReference type="Proteomes" id="UP000295244"/>
    </source>
</evidence>
<dbReference type="GO" id="GO:0004852">
    <property type="term" value="F:uroporphyrinogen-III synthase activity"/>
    <property type="evidence" value="ECO:0007669"/>
    <property type="project" value="InterPro"/>
</dbReference>
<evidence type="ECO:0000256" key="6">
    <source>
        <dbReference type="RuleBase" id="RU003960"/>
    </source>
</evidence>
<dbReference type="Pfam" id="PF00590">
    <property type="entry name" value="TP_methylase"/>
    <property type="match status" value="1"/>
</dbReference>
<dbReference type="InterPro" id="IPR035996">
    <property type="entry name" value="4pyrrol_Methylase_sf"/>
</dbReference>
<evidence type="ECO:0000313" key="10">
    <source>
        <dbReference type="EMBL" id="TCJ20610.1"/>
    </source>
</evidence>
<dbReference type="Proteomes" id="UP000295244">
    <property type="component" value="Unassembled WGS sequence"/>
</dbReference>
<dbReference type="SUPFAM" id="SSF53790">
    <property type="entry name" value="Tetrapyrrole methylase"/>
    <property type="match status" value="1"/>
</dbReference>
<comment type="similarity">
    <text evidence="6">Belongs to the precorrin methyltransferase family.</text>
</comment>
<feature type="domain" description="Tetrapyrrole methylase" evidence="8">
    <location>
        <begin position="105"/>
        <end position="316"/>
    </location>
</feature>
<dbReference type="Gene3D" id="3.30.950.10">
    <property type="entry name" value="Methyltransferase, Cobalt-precorrin-4 Transmethylase, Domain 2"/>
    <property type="match status" value="1"/>
</dbReference>
<accession>A0A4R1BS72</accession>
<evidence type="ECO:0000256" key="2">
    <source>
        <dbReference type="ARBA" id="ARBA00022603"/>
    </source>
</evidence>
<feature type="compositionally biased region" description="Gly residues" evidence="7">
    <location>
        <begin position="74"/>
        <end position="97"/>
    </location>
</feature>
<name>A0A4R1BS72_9ACTN</name>
<dbReference type="InterPro" id="IPR000878">
    <property type="entry name" value="4pyrrol_Mease"/>
</dbReference>
<dbReference type="GO" id="GO:0032259">
    <property type="term" value="P:methylation"/>
    <property type="evidence" value="ECO:0007669"/>
    <property type="project" value="UniProtKB-KW"/>
</dbReference>
<keyword evidence="4" id="KW-0949">S-adenosyl-L-methionine</keyword>
<feature type="domain" description="Tetrapyrrole biosynthesis uroporphyrinogen III synthase" evidence="9">
    <location>
        <begin position="367"/>
        <end position="596"/>
    </location>
</feature>
<dbReference type="InterPro" id="IPR014776">
    <property type="entry name" value="4pyrrole_Mease_sub2"/>
</dbReference>
<dbReference type="InterPro" id="IPR003043">
    <property type="entry name" value="Uropor_MeTrfase_CS"/>
</dbReference>
<dbReference type="OrthoDB" id="9815856at2"/>
<organism evidence="10 11">
    <name type="scientific">Rubrobacter taiwanensis</name>
    <dbReference type="NCBI Taxonomy" id="185139"/>
    <lineage>
        <taxon>Bacteria</taxon>
        <taxon>Bacillati</taxon>
        <taxon>Actinomycetota</taxon>
        <taxon>Rubrobacteria</taxon>
        <taxon>Rubrobacterales</taxon>
        <taxon>Rubrobacteraceae</taxon>
        <taxon>Rubrobacter</taxon>
    </lineage>
</organism>
<dbReference type="FunFam" id="3.40.1010.10:FF:000001">
    <property type="entry name" value="Siroheme synthase"/>
    <property type="match status" value="1"/>
</dbReference>
<dbReference type="Gene3D" id="3.40.50.10090">
    <property type="match status" value="2"/>
</dbReference>
<dbReference type="Gene3D" id="3.40.1010.10">
    <property type="entry name" value="Cobalt-precorrin-4 Transmethylase, Domain 1"/>
    <property type="match status" value="1"/>
</dbReference>
<dbReference type="GO" id="GO:0019354">
    <property type="term" value="P:siroheme biosynthetic process"/>
    <property type="evidence" value="ECO:0007669"/>
    <property type="project" value="InterPro"/>
</dbReference>
<dbReference type="EMBL" id="SKBU01000002">
    <property type="protein sequence ID" value="TCJ20610.1"/>
    <property type="molecule type" value="Genomic_DNA"/>
</dbReference>
<proteinExistence type="inferred from homology"/>